<dbReference type="InterPro" id="IPR002104">
    <property type="entry name" value="Integrase_catalytic"/>
</dbReference>
<dbReference type="STRING" id="29170.A0A368GD57"/>
<dbReference type="Proteomes" id="UP000252519">
    <property type="component" value="Unassembled WGS sequence"/>
</dbReference>
<accession>A0A368GD57</accession>
<name>A0A368GD57_ANCCA</name>
<evidence type="ECO:0000313" key="4">
    <source>
        <dbReference type="Proteomes" id="UP000252519"/>
    </source>
</evidence>
<dbReference type="Pfam" id="PF00589">
    <property type="entry name" value="Phage_integrase"/>
    <property type="match status" value="1"/>
</dbReference>
<gene>
    <name evidence="3" type="ORF">ANCCAN_13120</name>
</gene>
<dbReference type="InterPro" id="IPR052925">
    <property type="entry name" value="Phage_Integrase-like_Recomb"/>
</dbReference>
<dbReference type="PANTHER" id="PTHR34605:SF3">
    <property type="entry name" value="P CELL-TYPE AGGLUTINATION PROTEIN MAP4-LIKE-RELATED"/>
    <property type="match status" value="1"/>
</dbReference>
<dbReference type="SUPFAM" id="SSF56349">
    <property type="entry name" value="DNA breaking-rejoining enzymes"/>
    <property type="match status" value="1"/>
</dbReference>
<evidence type="ECO:0000256" key="1">
    <source>
        <dbReference type="ARBA" id="ARBA00023172"/>
    </source>
</evidence>
<comment type="caution">
    <text evidence="3">The sequence shown here is derived from an EMBL/GenBank/DDBJ whole genome shotgun (WGS) entry which is preliminary data.</text>
</comment>
<dbReference type="AlphaFoldDB" id="A0A368GD57"/>
<keyword evidence="1" id="KW-0233">DNA recombination</keyword>
<dbReference type="OrthoDB" id="5867182at2759"/>
<proteinExistence type="predicted"/>
<dbReference type="EMBL" id="JOJR01000257">
    <property type="protein sequence ID" value="RCN40950.1"/>
    <property type="molecule type" value="Genomic_DNA"/>
</dbReference>
<sequence length="265" mass="29766">MEAYSSMRRRFADFSGSFANAGSNLGKYRNLFIAHLIHMGQVKSIPVATAALNFFYGRLDDGDAEVQKLLVDSAKREAPPIIHRRKASQEDIDAIVEWGLRNNSDEAVTESSIILLSFLAFLRIGETACVRKKDSEDKGNGTWWLRIPRSKTDQQRLGSTVAFKVQGKAEELWHKFTKVLKNLREEQFIFATRPGDRPTTDALRKRMNSDLNRAGLGHKGLTPHSFRGGAATVALRNGVNQEDIKRVGRWKSTSALLHYLDPTPL</sequence>
<reference evidence="3 4" key="1">
    <citation type="submission" date="2014-10" db="EMBL/GenBank/DDBJ databases">
        <title>Draft genome of the hookworm Ancylostoma caninum.</title>
        <authorList>
            <person name="Mitreva M."/>
        </authorList>
    </citation>
    <scope>NUCLEOTIDE SEQUENCE [LARGE SCALE GENOMIC DNA]</scope>
    <source>
        <strain evidence="3 4">Baltimore</strain>
    </source>
</reference>
<dbReference type="GO" id="GO:0006310">
    <property type="term" value="P:DNA recombination"/>
    <property type="evidence" value="ECO:0007669"/>
    <property type="project" value="UniProtKB-KW"/>
</dbReference>
<dbReference type="GO" id="GO:0015074">
    <property type="term" value="P:DNA integration"/>
    <property type="evidence" value="ECO:0007669"/>
    <property type="project" value="InterPro"/>
</dbReference>
<protein>
    <submittedName>
        <fullName evidence="3">Site-specific recombinase, phage integrase family</fullName>
    </submittedName>
</protein>
<dbReference type="PANTHER" id="PTHR34605">
    <property type="entry name" value="PHAGE_INTEGRASE DOMAIN-CONTAINING PROTEIN"/>
    <property type="match status" value="1"/>
</dbReference>
<organism evidence="3 4">
    <name type="scientific">Ancylostoma caninum</name>
    <name type="common">Dog hookworm</name>
    <dbReference type="NCBI Taxonomy" id="29170"/>
    <lineage>
        <taxon>Eukaryota</taxon>
        <taxon>Metazoa</taxon>
        <taxon>Ecdysozoa</taxon>
        <taxon>Nematoda</taxon>
        <taxon>Chromadorea</taxon>
        <taxon>Rhabditida</taxon>
        <taxon>Rhabditina</taxon>
        <taxon>Rhabditomorpha</taxon>
        <taxon>Strongyloidea</taxon>
        <taxon>Ancylostomatidae</taxon>
        <taxon>Ancylostomatinae</taxon>
        <taxon>Ancylostoma</taxon>
    </lineage>
</organism>
<dbReference type="InterPro" id="IPR013762">
    <property type="entry name" value="Integrase-like_cat_sf"/>
</dbReference>
<dbReference type="PROSITE" id="PS51898">
    <property type="entry name" value="TYR_RECOMBINASE"/>
    <property type="match status" value="1"/>
</dbReference>
<feature type="domain" description="Tyr recombinase" evidence="2">
    <location>
        <begin position="82"/>
        <end position="265"/>
    </location>
</feature>
<evidence type="ECO:0000259" key="2">
    <source>
        <dbReference type="PROSITE" id="PS51898"/>
    </source>
</evidence>
<keyword evidence="4" id="KW-1185">Reference proteome</keyword>
<dbReference type="GO" id="GO:0003677">
    <property type="term" value="F:DNA binding"/>
    <property type="evidence" value="ECO:0007669"/>
    <property type="project" value="InterPro"/>
</dbReference>
<dbReference type="InterPro" id="IPR011010">
    <property type="entry name" value="DNA_brk_join_enz"/>
</dbReference>
<dbReference type="Gene3D" id="1.10.443.10">
    <property type="entry name" value="Intergrase catalytic core"/>
    <property type="match status" value="1"/>
</dbReference>
<evidence type="ECO:0000313" key="3">
    <source>
        <dbReference type="EMBL" id="RCN40950.1"/>
    </source>
</evidence>